<protein>
    <recommendedName>
        <fullName evidence="4">Glycosyltransferase RgtA/B/C/D-like domain-containing protein</fullName>
    </recommendedName>
</protein>
<evidence type="ECO:0000313" key="3">
    <source>
        <dbReference type="Proteomes" id="UP000256599"/>
    </source>
</evidence>
<dbReference type="OrthoDB" id="5319719at2"/>
<feature type="transmembrane region" description="Helical" evidence="1">
    <location>
        <begin position="237"/>
        <end position="257"/>
    </location>
</feature>
<name>A0A3D8I6S7_9HELI</name>
<feature type="transmembrane region" description="Helical" evidence="1">
    <location>
        <begin position="302"/>
        <end position="322"/>
    </location>
</feature>
<feature type="transmembrane region" description="Helical" evidence="1">
    <location>
        <begin position="139"/>
        <end position="164"/>
    </location>
</feature>
<gene>
    <name evidence="2" type="ORF">CQA63_01960</name>
</gene>
<dbReference type="Proteomes" id="UP000256599">
    <property type="component" value="Unassembled WGS sequence"/>
</dbReference>
<proteinExistence type="predicted"/>
<keyword evidence="1" id="KW-1133">Transmembrane helix</keyword>
<evidence type="ECO:0000256" key="1">
    <source>
        <dbReference type="SAM" id="Phobius"/>
    </source>
</evidence>
<comment type="caution">
    <text evidence="2">The sequence shown here is derived from an EMBL/GenBank/DDBJ whole genome shotgun (WGS) entry which is preliminary data.</text>
</comment>
<feature type="transmembrane region" description="Helical" evidence="1">
    <location>
        <begin position="49"/>
        <end position="72"/>
    </location>
</feature>
<evidence type="ECO:0008006" key="4">
    <source>
        <dbReference type="Google" id="ProtNLM"/>
    </source>
</evidence>
<feature type="transmembrane region" description="Helical" evidence="1">
    <location>
        <begin position="179"/>
        <end position="200"/>
    </location>
</feature>
<keyword evidence="3" id="KW-1185">Reference proteome</keyword>
<feature type="transmembrane region" description="Helical" evidence="1">
    <location>
        <begin position="269"/>
        <end position="290"/>
    </location>
</feature>
<feature type="transmembrane region" description="Helical" evidence="1">
    <location>
        <begin position="108"/>
        <end position="127"/>
    </location>
</feature>
<feature type="transmembrane region" description="Helical" evidence="1">
    <location>
        <begin position="84"/>
        <end position="102"/>
    </location>
</feature>
<evidence type="ECO:0000313" key="2">
    <source>
        <dbReference type="EMBL" id="RDU60827.1"/>
    </source>
</evidence>
<accession>A0A3D8I6S7</accession>
<dbReference type="AlphaFoldDB" id="A0A3D8I6S7"/>
<keyword evidence="1" id="KW-0812">Transmembrane</keyword>
<organism evidence="2 3">
    <name type="scientific">Helicobacter marmotae</name>
    <dbReference type="NCBI Taxonomy" id="152490"/>
    <lineage>
        <taxon>Bacteria</taxon>
        <taxon>Pseudomonadati</taxon>
        <taxon>Campylobacterota</taxon>
        <taxon>Epsilonproteobacteria</taxon>
        <taxon>Campylobacterales</taxon>
        <taxon>Helicobacteraceae</taxon>
        <taxon>Helicobacter</taxon>
    </lineage>
</organism>
<dbReference type="EMBL" id="NXLR01000002">
    <property type="protein sequence ID" value="RDU60827.1"/>
    <property type="molecule type" value="Genomic_DNA"/>
</dbReference>
<reference evidence="2 3" key="1">
    <citation type="submission" date="2018-04" db="EMBL/GenBank/DDBJ databases">
        <title>Novel Campyloabacter and Helicobacter Species and Strains.</title>
        <authorList>
            <person name="Mannion A.J."/>
            <person name="Shen Z."/>
            <person name="Fox J.G."/>
        </authorList>
    </citation>
    <scope>NUCLEOTIDE SEQUENCE [LARGE SCALE GENOMIC DNA]</scope>
    <source>
        <strain evidence="2 3">MIT 98-6070</strain>
    </source>
</reference>
<keyword evidence="1" id="KW-0472">Membrane</keyword>
<sequence>MLLNTEGYYWDDWGAVGGFSLQEMAEQFIQNGNIWYGYFDWIFISAQPYGIALFRAFTFVSFFLCGMLVYEICRSLGLLSKQELFFITLLFLLLPFNTLSRNVLINSPYTFCYLLFFVGFYLVSLYVQKKQWFYRLSALAVLFVAFTMNSLLVFYALVLFYLLYMEKAYNTLKDFCKWIIRHIDFILLPIIFYVIKLSFFKPFGLYEGYNSVHLSGFLKAFIKTPIFSVLHLAHIGYLLFGVLVFLLIIAGLIMLYIRFKQKLIEKRDVLGVIIGFMVMFFGMFSYVAVYKYVQFSNLDDRHGILESLGAACIIVFSLNILLKCNISKILALSLLSLCAISVNIIAQTQLFSAYMKQVGVFETLMDNPTFLSHDTFLYQGFAGQGISDESFYQLNGLYKKLSNKSDKFIALDAQLEEEAVSYCGETPVYNCWEYKGDISHYGYISITPTLKEDGLLGFLSIGKMYLLHLFKPQTFIQKAKKRYKVLVYPPESNSDSPASLI</sequence>
<feature type="transmembrane region" description="Helical" evidence="1">
    <location>
        <begin position="329"/>
        <end position="346"/>
    </location>
</feature>